<reference evidence="11" key="2">
    <citation type="submission" date="2022-06" db="EMBL/GenBank/DDBJ databases">
        <title>Thermospira aquatica gen. nov., sp. nov.</title>
        <authorList>
            <person name="Ben Ali Gam Z."/>
            <person name="Labat M."/>
        </authorList>
    </citation>
    <scope>NUCLEOTIDE SEQUENCE</scope>
    <source>
        <strain evidence="11">F1F22</strain>
    </source>
</reference>
<dbReference type="InterPro" id="IPR000851">
    <property type="entry name" value="Ribosomal_uS5"/>
</dbReference>
<evidence type="ECO:0000313" key="11">
    <source>
        <dbReference type="EMBL" id="URA09055.1"/>
    </source>
</evidence>
<comment type="domain">
    <text evidence="8">The N-terminal domain interacts with the head of the 30S subunit; the C-terminal domain interacts with the body and contacts protein S4. The interaction surface between S4 and S5 is involved in control of translational fidelity.</text>
</comment>
<dbReference type="Pfam" id="PF03719">
    <property type="entry name" value="Ribosomal_S5_C"/>
    <property type="match status" value="1"/>
</dbReference>
<dbReference type="InterPro" id="IPR020568">
    <property type="entry name" value="Ribosomal_Su5_D2-typ_SF"/>
</dbReference>
<evidence type="ECO:0000256" key="3">
    <source>
        <dbReference type="ARBA" id="ARBA00022730"/>
    </source>
</evidence>
<gene>
    <name evidence="8 11" type="primary">rpsE</name>
    <name evidence="11" type="ORF">KDW03_05980</name>
</gene>
<dbReference type="InterPro" id="IPR005712">
    <property type="entry name" value="Ribosomal_uS5_bac-type"/>
</dbReference>
<sequence>MAENKIQAQEWQEKVVSIRRAAKVTTGGKRFRFNALVVVGNGKGMVGFGYGKANEMADAIRKAKDKAIKAAVKINLKGTTIPHEVIGKYKSGVVLLRPASKGTGVIAGGAVRPLLELVGVHDVLTKSLRSTNSMNLVKATMNGLMQLMDAKEVAERRGLSVEKMFGKE</sequence>
<dbReference type="GO" id="GO:0019843">
    <property type="term" value="F:rRNA binding"/>
    <property type="evidence" value="ECO:0007669"/>
    <property type="project" value="UniProtKB-UniRule"/>
</dbReference>
<dbReference type="PANTHER" id="PTHR48277">
    <property type="entry name" value="MITOCHONDRIAL RIBOSOMAL PROTEIN S5"/>
    <property type="match status" value="1"/>
</dbReference>
<keyword evidence="4 8" id="KW-0694">RNA-binding</keyword>
<evidence type="ECO:0000256" key="5">
    <source>
        <dbReference type="ARBA" id="ARBA00022980"/>
    </source>
</evidence>
<dbReference type="PANTHER" id="PTHR48277:SF1">
    <property type="entry name" value="MITOCHONDRIAL RIBOSOMAL PROTEIN S5"/>
    <property type="match status" value="1"/>
</dbReference>
<reference evidence="11" key="1">
    <citation type="submission" date="2021-04" db="EMBL/GenBank/DDBJ databases">
        <authorList>
            <person name="Postec A."/>
        </authorList>
    </citation>
    <scope>NUCLEOTIDE SEQUENCE</scope>
    <source>
        <strain evidence="11">F1F22</strain>
    </source>
</reference>
<evidence type="ECO:0000256" key="7">
    <source>
        <dbReference type="ARBA" id="ARBA00035255"/>
    </source>
</evidence>
<accession>A0AAX3B9Y6</accession>
<dbReference type="Gene3D" id="3.30.160.20">
    <property type="match status" value="1"/>
</dbReference>
<dbReference type="Gene3D" id="3.30.230.10">
    <property type="match status" value="1"/>
</dbReference>
<dbReference type="GO" id="GO:0005737">
    <property type="term" value="C:cytoplasm"/>
    <property type="evidence" value="ECO:0007669"/>
    <property type="project" value="UniProtKB-ARBA"/>
</dbReference>
<evidence type="ECO:0000259" key="10">
    <source>
        <dbReference type="PROSITE" id="PS50881"/>
    </source>
</evidence>
<dbReference type="Proteomes" id="UP001056539">
    <property type="component" value="Chromosome"/>
</dbReference>
<dbReference type="FunFam" id="3.30.230.10:FF:000002">
    <property type="entry name" value="30S ribosomal protein S5"/>
    <property type="match status" value="1"/>
</dbReference>
<feature type="domain" description="S5 DRBM" evidence="10">
    <location>
        <begin position="11"/>
        <end position="74"/>
    </location>
</feature>
<name>A0AAX3B9Y6_9SPIR</name>
<evidence type="ECO:0000256" key="1">
    <source>
        <dbReference type="ARBA" id="ARBA00003093"/>
    </source>
</evidence>
<evidence type="ECO:0000256" key="6">
    <source>
        <dbReference type="ARBA" id="ARBA00023274"/>
    </source>
</evidence>
<evidence type="ECO:0000256" key="4">
    <source>
        <dbReference type="ARBA" id="ARBA00022884"/>
    </source>
</evidence>
<evidence type="ECO:0000256" key="9">
    <source>
        <dbReference type="RuleBase" id="RU003823"/>
    </source>
</evidence>
<keyword evidence="6 8" id="KW-0687">Ribonucleoprotein</keyword>
<evidence type="ECO:0000256" key="8">
    <source>
        <dbReference type="HAMAP-Rule" id="MF_01307"/>
    </source>
</evidence>
<dbReference type="SUPFAM" id="SSF54768">
    <property type="entry name" value="dsRNA-binding domain-like"/>
    <property type="match status" value="1"/>
</dbReference>
<keyword evidence="3 8" id="KW-0699">rRNA-binding</keyword>
<dbReference type="InterPro" id="IPR014721">
    <property type="entry name" value="Ribsml_uS5_D2-typ_fold_subgr"/>
</dbReference>
<keyword evidence="5 8" id="KW-0689">Ribosomal protein</keyword>
<dbReference type="PROSITE" id="PS50881">
    <property type="entry name" value="S5_DSRBD"/>
    <property type="match status" value="1"/>
</dbReference>
<evidence type="ECO:0000256" key="2">
    <source>
        <dbReference type="ARBA" id="ARBA00008945"/>
    </source>
</evidence>
<dbReference type="AlphaFoldDB" id="A0AAX3B9Y6"/>
<dbReference type="RefSeq" id="WP_271434181.1">
    <property type="nucleotide sequence ID" value="NZ_CP073355.1"/>
</dbReference>
<dbReference type="EMBL" id="CP073355">
    <property type="protein sequence ID" value="URA09055.1"/>
    <property type="molecule type" value="Genomic_DNA"/>
</dbReference>
<comment type="subunit">
    <text evidence="8">Part of the 30S ribosomal subunit. Contacts proteins S4 and S8.</text>
</comment>
<dbReference type="InterPro" id="IPR018192">
    <property type="entry name" value="Ribosomal_uS5_N_CS"/>
</dbReference>
<comment type="similarity">
    <text evidence="2 8 9">Belongs to the universal ribosomal protein uS5 family.</text>
</comment>
<dbReference type="KEGG" id="taqu:KDW03_05980"/>
<dbReference type="GO" id="GO:0015935">
    <property type="term" value="C:small ribosomal subunit"/>
    <property type="evidence" value="ECO:0007669"/>
    <property type="project" value="InterPro"/>
</dbReference>
<dbReference type="SUPFAM" id="SSF54211">
    <property type="entry name" value="Ribosomal protein S5 domain 2-like"/>
    <property type="match status" value="1"/>
</dbReference>
<proteinExistence type="inferred from homology"/>
<comment type="function">
    <text evidence="1 8">Located at the back of the 30S subunit body where it stabilizes the conformation of the head with respect to the body.</text>
</comment>
<evidence type="ECO:0000313" key="12">
    <source>
        <dbReference type="Proteomes" id="UP001056539"/>
    </source>
</evidence>
<dbReference type="PROSITE" id="PS00585">
    <property type="entry name" value="RIBOSOMAL_S5"/>
    <property type="match status" value="1"/>
</dbReference>
<dbReference type="Pfam" id="PF00333">
    <property type="entry name" value="Ribosomal_S5"/>
    <property type="match status" value="1"/>
</dbReference>
<dbReference type="InterPro" id="IPR005324">
    <property type="entry name" value="Ribosomal_uS5_C"/>
</dbReference>
<organism evidence="11 12">
    <name type="scientific">Thermospira aquatica</name>
    <dbReference type="NCBI Taxonomy" id="2828656"/>
    <lineage>
        <taxon>Bacteria</taxon>
        <taxon>Pseudomonadati</taxon>
        <taxon>Spirochaetota</taxon>
        <taxon>Spirochaetia</taxon>
        <taxon>Brevinematales</taxon>
        <taxon>Thermospiraceae</taxon>
        <taxon>Thermospira</taxon>
    </lineage>
</organism>
<keyword evidence="12" id="KW-1185">Reference proteome</keyword>
<dbReference type="GO" id="GO:0003735">
    <property type="term" value="F:structural constituent of ribosome"/>
    <property type="evidence" value="ECO:0007669"/>
    <property type="project" value="UniProtKB-UniRule"/>
</dbReference>
<dbReference type="InterPro" id="IPR013810">
    <property type="entry name" value="Ribosomal_uS5_N"/>
</dbReference>
<comment type="function">
    <text evidence="8">With S4 and S12 plays an important role in translational accuracy.</text>
</comment>
<dbReference type="NCBIfam" id="TIGR01021">
    <property type="entry name" value="rpsE_bact"/>
    <property type="match status" value="1"/>
</dbReference>
<dbReference type="GO" id="GO:0006412">
    <property type="term" value="P:translation"/>
    <property type="evidence" value="ECO:0007669"/>
    <property type="project" value="UniProtKB-UniRule"/>
</dbReference>
<protein>
    <recommendedName>
        <fullName evidence="7 8">Small ribosomal subunit protein uS5</fullName>
    </recommendedName>
</protein>
<dbReference type="HAMAP" id="MF_01307_B">
    <property type="entry name" value="Ribosomal_uS5_B"/>
    <property type="match status" value="1"/>
</dbReference>